<dbReference type="RefSeq" id="WP_168115790.1">
    <property type="nucleotide sequence ID" value="NZ_BOON01000054.1"/>
</dbReference>
<keyword evidence="1" id="KW-1133">Transmembrane helix</keyword>
<evidence type="ECO:0000259" key="2">
    <source>
        <dbReference type="Pfam" id="PF13400"/>
    </source>
</evidence>
<evidence type="ECO:0000256" key="1">
    <source>
        <dbReference type="SAM" id="Phobius"/>
    </source>
</evidence>
<comment type="caution">
    <text evidence="3">The sequence shown here is derived from an EMBL/GenBank/DDBJ whole genome shotgun (WGS) entry which is preliminary data.</text>
</comment>
<dbReference type="Pfam" id="PF13400">
    <property type="entry name" value="Tad"/>
    <property type="match status" value="1"/>
</dbReference>
<keyword evidence="4" id="KW-1185">Reference proteome</keyword>
<feature type="transmembrane region" description="Helical" evidence="1">
    <location>
        <begin position="31"/>
        <end position="52"/>
    </location>
</feature>
<dbReference type="AlphaFoldDB" id="A0A8J3TEZ2"/>
<name>A0A8J3TEZ2_9ACTN</name>
<keyword evidence="1" id="KW-0472">Membrane</keyword>
<organism evidence="3 4">
    <name type="scientific">Planosporangium mesophilum</name>
    <dbReference type="NCBI Taxonomy" id="689768"/>
    <lineage>
        <taxon>Bacteria</taxon>
        <taxon>Bacillati</taxon>
        <taxon>Actinomycetota</taxon>
        <taxon>Actinomycetes</taxon>
        <taxon>Micromonosporales</taxon>
        <taxon>Micromonosporaceae</taxon>
        <taxon>Planosporangium</taxon>
    </lineage>
</organism>
<reference evidence="3" key="1">
    <citation type="submission" date="2021-01" db="EMBL/GenBank/DDBJ databases">
        <title>Whole genome shotgun sequence of Planosporangium mesophilum NBRC 109066.</title>
        <authorList>
            <person name="Komaki H."/>
            <person name="Tamura T."/>
        </authorList>
    </citation>
    <scope>NUCLEOTIDE SEQUENCE</scope>
    <source>
        <strain evidence="3">NBRC 109066</strain>
    </source>
</reference>
<proteinExistence type="predicted"/>
<protein>
    <recommendedName>
        <fullName evidence="2">Putative Flp pilus-assembly TadG-like N-terminal domain-containing protein</fullName>
    </recommendedName>
</protein>
<evidence type="ECO:0000313" key="4">
    <source>
        <dbReference type="Proteomes" id="UP000599074"/>
    </source>
</evidence>
<feature type="domain" description="Putative Flp pilus-assembly TadG-like N-terminal" evidence="2">
    <location>
        <begin position="29"/>
        <end position="77"/>
    </location>
</feature>
<evidence type="ECO:0000313" key="3">
    <source>
        <dbReference type="EMBL" id="GII25613.1"/>
    </source>
</evidence>
<dbReference type="Proteomes" id="UP000599074">
    <property type="component" value="Unassembled WGS sequence"/>
</dbReference>
<keyword evidence="1" id="KW-0812">Transmembrane</keyword>
<dbReference type="EMBL" id="BOON01000054">
    <property type="protein sequence ID" value="GII25613.1"/>
    <property type="molecule type" value="Genomic_DNA"/>
</dbReference>
<dbReference type="InterPro" id="IPR028087">
    <property type="entry name" value="Tad_N"/>
</dbReference>
<accession>A0A8J3TEZ2</accession>
<sequence>MRRLSAAFRSHVSRLCGAGLRDPRSRDRGNVAVLVAVVLSGGVLLGAGAIAIDVGQFYAEREQLQSGADAAAMAVAQNCVRNPSACGDQAVAASAYANGNAKDGVSAVTAVCGRANGLPVCPPPVGTRADCMGGPPTAGNYAEVRTATQQADGSTLLPPTFARALPGHEGYQGKRLAACARVAWGPPLNATGLAVTVSTCEWNEMTGGAPTYWRPGTVPPTSAEGVIYLHDPKDGSTCPAGPSGWDAPGGFGWLDETGGDCAATVSASGSYGGNTGVSASKTCKVVLQDLHTTHRPVLIPIYDGIKGNGSNTTYHLSGFSSFVLTGYALPGTSEPSWLTGRTLCSGSEKCLYGYFTTAILPDVGSFGTVNYGTNILKLVG</sequence>
<gene>
    <name evidence="3" type="ORF">Pme01_52100</name>
</gene>